<comment type="caution">
    <text evidence="2">The sequence shown here is derived from an EMBL/GenBank/DDBJ whole genome shotgun (WGS) entry which is preliminary data.</text>
</comment>
<feature type="domain" description="Calcineurin-like phosphoesterase" evidence="1">
    <location>
        <begin position="1"/>
        <end position="79"/>
    </location>
</feature>
<evidence type="ECO:0000259" key="1">
    <source>
        <dbReference type="Pfam" id="PF00149"/>
    </source>
</evidence>
<organism evidence="2 3">
    <name type="scientific">[Myrmecia] bisecta</name>
    <dbReference type="NCBI Taxonomy" id="41462"/>
    <lineage>
        <taxon>Eukaryota</taxon>
        <taxon>Viridiplantae</taxon>
        <taxon>Chlorophyta</taxon>
        <taxon>core chlorophytes</taxon>
        <taxon>Trebouxiophyceae</taxon>
        <taxon>Trebouxiales</taxon>
        <taxon>Trebouxiaceae</taxon>
        <taxon>Myrmecia</taxon>
    </lineage>
</organism>
<reference evidence="2 3" key="1">
    <citation type="journal article" date="2024" name="Nat. Commun.">
        <title>Phylogenomics reveals the evolutionary origins of lichenization in chlorophyte algae.</title>
        <authorList>
            <person name="Puginier C."/>
            <person name="Libourel C."/>
            <person name="Otte J."/>
            <person name="Skaloud P."/>
            <person name="Haon M."/>
            <person name="Grisel S."/>
            <person name="Petersen M."/>
            <person name="Berrin J.G."/>
            <person name="Delaux P.M."/>
            <person name="Dal Grande F."/>
            <person name="Keller J."/>
        </authorList>
    </citation>
    <scope>NUCLEOTIDE SEQUENCE [LARGE SCALE GENOMIC DNA]</scope>
    <source>
        <strain evidence="2 3">SAG 2043</strain>
    </source>
</reference>
<dbReference type="InterPro" id="IPR052963">
    <property type="entry name" value="Pantetheine_PDE"/>
</dbReference>
<dbReference type="PANTHER" id="PTHR36492">
    <property type="match status" value="1"/>
</dbReference>
<dbReference type="AlphaFoldDB" id="A0AAW1PPJ8"/>
<sequence length="314" mass="36126">MRVWAVSDIHTDYKENLEWCQQLSDDDYKQDVLILAGDVTDNLDTLRATFECLASKWKCVFFTPGNHDLWVRRQERGQYDSIGKLERVQQVCKECGVLCAPKCIDGVWIVPILSWYHATFDREPDIPGAADVEKVMVDFQVCNWPRPDMSARDTSVAAYVDALNEPMLGNLETVLEMEASSQSGWPKVITFSHFLPLQELLPEKRMLFQPNLAKACGSDFIQRRIEELKPMAHIFGHTHFSWDASIGGVRYIQWPLAYPQERRRRQNGGQGWLPLLVYDTETGLTEEKRTYWASLYKANGRNPENVQPAPWVGK</sequence>
<accession>A0AAW1PPJ8</accession>
<dbReference type="PANTHER" id="PTHR36492:SF2">
    <property type="entry name" value="[ACYL-CARRIER-PROTEIN] PHOSPHODIESTERASE PPTH"/>
    <property type="match status" value="1"/>
</dbReference>
<dbReference type="Gene3D" id="3.60.21.10">
    <property type="match status" value="1"/>
</dbReference>
<protein>
    <recommendedName>
        <fullName evidence="1">Calcineurin-like phosphoesterase domain-containing protein</fullName>
    </recommendedName>
</protein>
<evidence type="ECO:0000313" key="3">
    <source>
        <dbReference type="Proteomes" id="UP001489004"/>
    </source>
</evidence>
<proteinExistence type="predicted"/>
<evidence type="ECO:0000313" key="2">
    <source>
        <dbReference type="EMBL" id="KAK9811554.1"/>
    </source>
</evidence>
<gene>
    <name evidence="2" type="ORF">WJX72_005803</name>
</gene>
<dbReference type="Pfam" id="PF00149">
    <property type="entry name" value="Metallophos"/>
    <property type="match status" value="1"/>
</dbReference>
<dbReference type="GO" id="GO:0016787">
    <property type="term" value="F:hydrolase activity"/>
    <property type="evidence" value="ECO:0007669"/>
    <property type="project" value="InterPro"/>
</dbReference>
<dbReference type="SUPFAM" id="SSF56300">
    <property type="entry name" value="Metallo-dependent phosphatases"/>
    <property type="match status" value="1"/>
</dbReference>
<dbReference type="InterPro" id="IPR029052">
    <property type="entry name" value="Metallo-depent_PP-like"/>
</dbReference>
<dbReference type="EMBL" id="JALJOR010000009">
    <property type="protein sequence ID" value="KAK9811554.1"/>
    <property type="molecule type" value="Genomic_DNA"/>
</dbReference>
<name>A0AAW1PPJ8_9CHLO</name>
<dbReference type="Proteomes" id="UP001489004">
    <property type="component" value="Unassembled WGS sequence"/>
</dbReference>
<keyword evidence="3" id="KW-1185">Reference proteome</keyword>
<dbReference type="InterPro" id="IPR004843">
    <property type="entry name" value="Calcineurin-like_PHP"/>
</dbReference>